<evidence type="ECO:0000259" key="2">
    <source>
        <dbReference type="Pfam" id="PF13568"/>
    </source>
</evidence>
<feature type="domain" description="Outer membrane protein beta-barrel" evidence="2">
    <location>
        <begin position="24"/>
        <end position="174"/>
    </location>
</feature>
<proteinExistence type="predicted"/>
<protein>
    <submittedName>
        <fullName evidence="3">PorT family protein</fullName>
    </submittedName>
</protein>
<accession>A0A9D7SV16</accession>
<keyword evidence="1" id="KW-0732">Signal</keyword>
<evidence type="ECO:0000313" key="4">
    <source>
        <dbReference type="Proteomes" id="UP000808337"/>
    </source>
</evidence>
<dbReference type="EMBL" id="JADKGY010000025">
    <property type="protein sequence ID" value="MBK9983733.1"/>
    <property type="molecule type" value="Genomic_DNA"/>
</dbReference>
<dbReference type="Pfam" id="PF13568">
    <property type="entry name" value="OMP_b-brl_2"/>
    <property type="match status" value="1"/>
</dbReference>
<feature type="chain" id="PRO_5039309053" evidence="1">
    <location>
        <begin position="26"/>
        <end position="193"/>
    </location>
</feature>
<evidence type="ECO:0000313" key="3">
    <source>
        <dbReference type="EMBL" id="MBK9983733.1"/>
    </source>
</evidence>
<sequence>MKNVLKFKFIGLFIFSMFIFSNLQAQSEAKVGIRAGVLFSNQDFKNGGLDINTKAKLGLDVALVADFPVGEVLNISPEFHWLQKGAKIEDISGDDITATFNYLEVPVLVKFKFGTDVGFSVFAGPSFGYLIDASKDISLNDYKKIEIGIHAGAGIALGPLVIDLRYLYGISNISDNEIEVRNNGLGAGVSLMF</sequence>
<gene>
    <name evidence="3" type="ORF">IPP15_15415</name>
</gene>
<dbReference type="SUPFAM" id="SSF56925">
    <property type="entry name" value="OMPA-like"/>
    <property type="match status" value="1"/>
</dbReference>
<comment type="caution">
    <text evidence="3">The sequence shown here is derived from an EMBL/GenBank/DDBJ whole genome shotgun (WGS) entry which is preliminary data.</text>
</comment>
<dbReference type="InterPro" id="IPR025665">
    <property type="entry name" value="Beta-barrel_OMP_2"/>
</dbReference>
<reference evidence="3 4" key="1">
    <citation type="submission" date="2020-10" db="EMBL/GenBank/DDBJ databases">
        <title>Connecting structure to function with the recovery of over 1000 high-quality activated sludge metagenome-assembled genomes encoding full-length rRNA genes using long-read sequencing.</title>
        <authorList>
            <person name="Singleton C.M."/>
            <person name="Petriglieri F."/>
            <person name="Kristensen J.M."/>
            <person name="Kirkegaard R.H."/>
            <person name="Michaelsen T.Y."/>
            <person name="Andersen M.H."/>
            <person name="Karst S.M."/>
            <person name="Dueholm M.S."/>
            <person name="Nielsen P.H."/>
            <person name="Albertsen M."/>
        </authorList>
    </citation>
    <scope>NUCLEOTIDE SEQUENCE [LARGE SCALE GENOMIC DNA]</scope>
    <source>
        <strain evidence="3">Ribe_18-Q3-R11-54_MAXAC.273</strain>
    </source>
</reference>
<evidence type="ECO:0000256" key="1">
    <source>
        <dbReference type="SAM" id="SignalP"/>
    </source>
</evidence>
<feature type="signal peptide" evidence="1">
    <location>
        <begin position="1"/>
        <end position="25"/>
    </location>
</feature>
<name>A0A9D7SV16_9BACT</name>
<dbReference type="InterPro" id="IPR011250">
    <property type="entry name" value="OMP/PagP_B-barrel"/>
</dbReference>
<dbReference type="Proteomes" id="UP000808337">
    <property type="component" value="Unassembled WGS sequence"/>
</dbReference>
<organism evidence="3 4">
    <name type="scientific">Candidatus Opimibacter skivensis</name>
    <dbReference type="NCBI Taxonomy" id="2982028"/>
    <lineage>
        <taxon>Bacteria</taxon>
        <taxon>Pseudomonadati</taxon>
        <taxon>Bacteroidota</taxon>
        <taxon>Saprospiria</taxon>
        <taxon>Saprospirales</taxon>
        <taxon>Saprospiraceae</taxon>
        <taxon>Candidatus Opimibacter</taxon>
    </lineage>
</organism>
<dbReference type="AlphaFoldDB" id="A0A9D7SV16"/>